<gene>
    <name evidence="4" type="ORF">GGX14DRAFT_571140</name>
</gene>
<evidence type="ECO:0000313" key="4">
    <source>
        <dbReference type="EMBL" id="KAJ7201883.1"/>
    </source>
</evidence>
<dbReference type="InterPro" id="IPR002889">
    <property type="entry name" value="WSC_carb-bd"/>
</dbReference>
<keyword evidence="1" id="KW-0677">Repeat</keyword>
<dbReference type="Pfam" id="PF01822">
    <property type="entry name" value="WSC"/>
    <property type="match status" value="2"/>
</dbReference>
<organism evidence="4 5">
    <name type="scientific">Mycena pura</name>
    <dbReference type="NCBI Taxonomy" id="153505"/>
    <lineage>
        <taxon>Eukaryota</taxon>
        <taxon>Fungi</taxon>
        <taxon>Dikarya</taxon>
        <taxon>Basidiomycota</taxon>
        <taxon>Agaricomycotina</taxon>
        <taxon>Agaricomycetes</taxon>
        <taxon>Agaricomycetidae</taxon>
        <taxon>Agaricales</taxon>
        <taxon>Marasmiineae</taxon>
        <taxon>Mycenaceae</taxon>
        <taxon>Mycena</taxon>
    </lineage>
</organism>
<dbReference type="PANTHER" id="PTHR45964:SF5">
    <property type="entry name" value="WSCD FAMILY MEMBER CG9164"/>
    <property type="match status" value="1"/>
</dbReference>
<feature type="domain" description="WSC" evidence="3">
    <location>
        <begin position="33"/>
        <end position="125"/>
    </location>
</feature>
<sequence length="259" mass="27766">MFAYQLAVFFQLALLLLCLVSADSPTTVLEYKEWKSIGCQRDSTSERALHHLVALSSPNMTVESCLDSCEAGGYVLGGVEFGDECYCGNALLYDHGISGDCFQACSGNASELCGGPDALNAYQFADTPFTTGPASNVLVYKQWRWWGCQVEADGFILLPHGPLVPIPLEEMTVERCLDGCEAAGYNAGALENGQNCYCDLVVPNGTPNPDFWESAGIFACAAPCLANATEICGGAIDKVLNDHQITTYVTCDFDSEALC</sequence>
<proteinExistence type="predicted"/>
<comment type="caution">
    <text evidence="4">The sequence shown here is derived from an EMBL/GenBank/DDBJ whole genome shotgun (WGS) entry which is preliminary data.</text>
</comment>
<evidence type="ECO:0000256" key="1">
    <source>
        <dbReference type="ARBA" id="ARBA00022737"/>
    </source>
</evidence>
<keyword evidence="2" id="KW-0732">Signal</keyword>
<dbReference type="SMART" id="SM00321">
    <property type="entry name" value="WSC"/>
    <property type="match status" value="2"/>
</dbReference>
<keyword evidence="5" id="KW-1185">Reference proteome</keyword>
<feature type="chain" id="PRO_5041979724" description="WSC domain-containing protein" evidence="2">
    <location>
        <begin position="23"/>
        <end position="259"/>
    </location>
</feature>
<protein>
    <recommendedName>
        <fullName evidence="3">WSC domain-containing protein</fullName>
    </recommendedName>
</protein>
<accession>A0AAD6V483</accession>
<dbReference type="AlphaFoldDB" id="A0AAD6V483"/>
<dbReference type="EMBL" id="JARJCW010000057">
    <property type="protein sequence ID" value="KAJ7201883.1"/>
    <property type="molecule type" value="Genomic_DNA"/>
</dbReference>
<evidence type="ECO:0000256" key="2">
    <source>
        <dbReference type="SAM" id="SignalP"/>
    </source>
</evidence>
<dbReference type="Proteomes" id="UP001219525">
    <property type="component" value="Unassembled WGS sequence"/>
</dbReference>
<feature type="signal peptide" evidence="2">
    <location>
        <begin position="1"/>
        <end position="22"/>
    </location>
</feature>
<reference evidence="4" key="1">
    <citation type="submission" date="2023-03" db="EMBL/GenBank/DDBJ databases">
        <title>Massive genome expansion in bonnet fungi (Mycena s.s.) driven by repeated elements and novel gene families across ecological guilds.</title>
        <authorList>
            <consortium name="Lawrence Berkeley National Laboratory"/>
            <person name="Harder C.B."/>
            <person name="Miyauchi S."/>
            <person name="Viragh M."/>
            <person name="Kuo A."/>
            <person name="Thoen E."/>
            <person name="Andreopoulos B."/>
            <person name="Lu D."/>
            <person name="Skrede I."/>
            <person name="Drula E."/>
            <person name="Henrissat B."/>
            <person name="Morin E."/>
            <person name="Kohler A."/>
            <person name="Barry K."/>
            <person name="LaButti K."/>
            <person name="Morin E."/>
            <person name="Salamov A."/>
            <person name="Lipzen A."/>
            <person name="Mereny Z."/>
            <person name="Hegedus B."/>
            <person name="Baldrian P."/>
            <person name="Stursova M."/>
            <person name="Weitz H."/>
            <person name="Taylor A."/>
            <person name="Grigoriev I.V."/>
            <person name="Nagy L.G."/>
            <person name="Martin F."/>
            <person name="Kauserud H."/>
        </authorList>
    </citation>
    <scope>NUCLEOTIDE SEQUENCE</scope>
    <source>
        <strain evidence="4">9144</strain>
    </source>
</reference>
<dbReference type="PANTHER" id="PTHR45964">
    <property type="entry name" value="WSCD FAMILY MEMBER CG9164"/>
    <property type="match status" value="1"/>
</dbReference>
<evidence type="ECO:0000259" key="3">
    <source>
        <dbReference type="PROSITE" id="PS51212"/>
    </source>
</evidence>
<evidence type="ECO:0000313" key="5">
    <source>
        <dbReference type="Proteomes" id="UP001219525"/>
    </source>
</evidence>
<feature type="domain" description="WSC" evidence="3">
    <location>
        <begin position="142"/>
        <end position="244"/>
    </location>
</feature>
<name>A0AAD6V483_9AGAR</name>
<dbReference type="PROSITE" id="PS51212">
    <property type="entry name" value="WSC"/>
    <property type="match status" value="2"/>
</dbReference>
<dbReference type="InterPro" id="IPR051589">
    <property type="entry name" value="Sialate-O-sulfotransferase"/>
</dbReference>